<dbReference type="InterPro" id="IPR023578">
    <property type="entry name" value="Ras_GEF_dom_sf"/>
</dbReference>
<dbReference type="Pfam" id="PF00617">
    <property type="entry name" value="RasGEF"/>
    <property type="match status" value="1"/>
</dbReference>
<dbReference type="GO" id="GO:0007265">
    <property type="term" value="P:Ras protein signal transduction"/>
    <property type="evidence" value="ECO:0007669"/>
    <property type="project" value="TreeGrafter"/>
</dbReference>
<dbReference type="SUPFAM" id="SSF48366">
    <property type="entry name" value="Ras GEF"/>
    <property type="match status" value="1"/>
</dbReference>
<evidence type="ECO:0000256" key="2">
    <source>
        <dbReference type="PROSITE-ProRule" id="PRU00168"/>
    </source>
</evidence>
<dbReference type="PROSITE" id="PS50009">
    <property type="entry name" value="RASGEF_CAT"/>
    <property type="match status" value="1"/>
</dbReference>
<protein>
    <submittedName>
        <fullName evidence="7">Son of sevenless</fullName>
    </submittedName>
</protein>
<dbReference type="Proteomes" id="UP000887572">
    <property type="component" value="Unplaced"/>
</dbReference>
<accession>A0A914GRT0</accession>
<dbReference type="Gene3D" id="1.20.870.10">
    <property type="entry name" value="Son of sevenless (SoS) protein Chain: S domain 1"/>
    <property type="match status" value="2"/>
</dbReference>
<dbReference type="Pfam" id="PF00618">
    <property type="entry name" value="RasGEF_N"/>
    <property type="match status" value="1"/>
</dbReference>
<evidence type="ECO:0000256" key="3">
    <source>
        <dbReference type="SAM" id="MobiDB-lite"/>
    </source>
</evidence>
<reference evidence="7" key="1">
    <citation type="submission" date="2022-11" db="UniProtKB">
        <authorList>
            <consortium name="WormBaseParasite"/>
        </authorList>
    </citation>
    <scope>IDENTIFICATION</scope>
</reference>
<name>A0A914GRT0_GLORO</name>
<organism evidence="6 7">
    <name type="scientific">Globodera rostochiensis</name>
    <name type="common">Golden nematode worm</name>
    <name type="synonym">Heterodera rostochiensis</name>
    <dbReference type="NCBI Taxonomy" id="31243"/>
    <lineage>
        <taxon>Eukaryota</taxon>
        <taxon>Metazoa</taxon>
        <taxon>Ecdysozoa</taxon>
        <taxon>Nematoda</taxon>
        <taxon>Chromadorea</taxon>
        <taxon>Rhabditida</taxon>
        <taxon>Tylenchina</taxon>
        <taxon>Tylenchomorpha</taxon>
        <taxon>Tylenchoidea</taxon>
        <taxon>Heteroderidae</taxon>
        <taxon>Heteroderinae</taxon>
        <taxon>Globodera</taxon>
    </lineage>
</organism>
<dbReference type="InterPro" id="IPR000651">
    <property type="entry name" value="Ras-like_Gua-exchang_fac_N"/>
</dbReference>
<dbReference type="PANTHER" id="PTHR23113:SF363">
    <property type="entry name" value="PROTEIN SON OF SEVENLESS"/>
    <property type="match status" value="1"/>
</dbReference>
<feature type="region of interest" description="Disordered" evidence="3">
    <location>
        <begin position="861"/>
        <end position="931"/>
    </location>
</feature>
<evidence type="ECO:0000256" key="1">
    <source>
        <dbReference type="ARBA" id="ARBA00022658"/>
    </source>
</evidence>
<feature type="domain" description="N-terminal Ras-GEF" evidence="5">
    <location>
        <begin position="1"/>
        <end position="151"/>
    </location>
</feature>
<feature type="compositionally biased region" description="Low complexity" evidence="3">
    <location>
        <begin position="1074"/>
        <end position="1099"/>
    </location>
</feature>
<feature type="compositionally biased region" description="Low complexity" evidence="3">
    <location>
        <begin position="758"/>
        <end position="777"/>
    </location>
</feature>
<dbReference type="SMART" id="SM00147">
    <property type="entry name" value="RasGEF"/>
    <property type="match status" value="1"/>
</dbReference>
<evidence type="ECO:0000259" key="4">
    <source>
        <dbReference type="PROSITE" id="PS50009"/>
    </source>
</evidence>
<dbReference type="AlphaFoldDB" id="A0A914GRT0"/>
<dbReference type="PROSITE" id="PS50212">
    <property type="entry name" value="RASGEF_NTER"/>
    <property type="match status" value="1"/>
</dbReference>
<keyword evidence="1 2" id="KW-0344">Guanine-nucleotide releasing factor</keyword>
<dbReference type="InterPro" id="IPR001895">
    <property type="entry name" value="RASGEF_cat_dom"/>
</dbReference>
<dbReference type="InterPro" id="IPR008937">
    <property type="entry name" value="Ras-like_GEF"/>
</dbReference>
<dbReference type="GO" id="GO:0005085">
    <property type="term" value="F:guanyl-nucleotide exchange factor activity"/>
    <property type="evidence" value="ECO:0007669"/>
    <property type="project" value="UniProtKB-KW"/>
</dbReference>
<feature type="region of interest" description="Disordered" evidence="3">
    <location>
        <begin position="151"/>
        <end position="185"/>
    </location>
</feature>
<sequence>MTTFRSFCSSSELLTLLVERFAIPTPHSFIALDPQHLLSSITTTAQQQSSESSSFPNGALQQQLLFSHNMSQAQLEQAFHKFRQDYQKPIQLKVLSIINHWVSNHFYDFESDPPLLVRLMDFLIGNDRSIKLITSHKKWCTKIQEVIKRKHRHQQPSQQQLDVGHSADGEVEGNKFNSSTSTTMSAPIGSDSGVGCSTTATAFNAQYPEPVWHYAKEGDTDAYDLLTLHPLEIARQVTLLQFFLYRAIKPFELVDAAWTKRDKYQRSPQLLKLIDHSNNLTYWVARSIVETESVEERVEMLSRVLEIMTVFEELNNFNGIVAFFAALNCQPVYRLDESKARLDKEKRGWYDHYVQLCGNGHLTELLHKLRSINPPCVPFAGTYLTQIVLRLESLKQMEGRMNQPQQQQMTAKSNDLSMPNSEQVSEQNIDSVSTTTTAEKSPLATPKGKADPDGVARKMISFMKCRKIAAIIREIQMYQNQPYSLRVEPTIRVVDDRSLLSRMVWRFPNEMVAMFSLFCGATEPIFSSCMPPHNGGYDYLLFDVKEDGDSSSLTAPTTISAVDLFPNASGNSAVNASSEKMPPEALSSLPRKKELENWHRKWSTSSSQCSQLFHAKAASEPPPECYTISTKIIAKKHFSSFRDHNLVAKQHNLHFSSIAGKERKIRQKLATNNDTNGRISRFMHFLESLNPLNGFKDKDELENYLYNQSHKIEPKNGEIPNSKPKHPPEALKSPGVKQQKTPISGGCGGGTFHRFPISKSSGKSSASSPHSPCHAVGSSGGGGGALLSPSHINVPTRSPASAGSVSGSSVSMPLTDDPNFAIVDISPGHFPRWLGDTCGRINPAFISEYASTTAASAATFHPHHQMPSGGSPTSPGASMLQQRRRPPAPLSAGESHFTFPPAQQQHHQQQSQQQRFQQVEQFRKPPASLPHQTMATFPLEEQQQQQQRVVQPPHTLLPPVPPSSSTALPAFPLAKPPLARKKLPAVDPPYCSSPTTVGSVEQLHSAFAESCFTLAETPPQLPPRTHPPLTRQQTPYQQSPLSNFMMGAGGGGCSAFPEAMAPPRPPKKGICNSPTTHHQLTMQQQQQRQSLHQSPSPVTESPPPPLLTDAIAPPIPPKPLKSATPK</sequence>
<evidence type="ECO:0000313" key="6">
    <source>
        <dbReference type="Proteomes" id="UP000887572"/>
    </source>
</evidence>
<feature type="compositionally biased region" description="Low complexity" evidence="3">
    <location>
        <begin position="867"/>
        <end position="876"/>
    </location>
</feature>
<feature type="compositionally biased region" description="Polar residues" evidence="3">
    <location>
        <begin position="175"/>
        <end position="185"/>
    </location>
</feature>
<feature type="region of interest" description="Disordered" evidence="3">
    <location>
        <begin position="1055"/>
        <end position="1126"/>
    </location>
</feature>
<feature type="domain" description="Ras-GEF" evidence="4">
    <location>
        <begin position="229"/>
        <end position="512"/>
    </location>
</feature>
<feature type="compositionally biased region" description="Polar residues" evidence="3">
    <location>
        <begin position="402"/>
        <end position="439"/>
    </location>
</feature>
<feature type="region of interest" description="Disordered" evidence="3">
    <location>
        <begin position="712"/>
        <end position="811"/>
    </location>
</feature>
<keyword evidence="6" id="KW-1185">Reference proteome</keyword>
<feature type="compositionally biased region" description="Low complexity" evidence="3">
    <location>
        <begin position="800"/>
        <end position="811"/>
    </location>
</feature>
<dbReference type="WBParaSite" id="Gr19_v10_g10706.t1">
    <property type="protein sequence ID" value="Gr19_v10_g10706.t1"/>
    <property type="gene ID" value="Gr19_v10_g10706"/>
</dbReference>
<proteinExistence type="predicted"/>
<dbReference type="PANTHER" id="PTHR23113">
    <property type="entry name" value="GUANINE NUCLEOTIDE EXCHANGE FACTOR"/>
    <property type="match status" value="1"/>
</dbReference>
<feature type="compositionally biased region" description="Polar residues" evidence="3">
    <location>
        <begin position="790"/>
        <end position="799"/>
    </location>
</feature>
<dbReference type="GO" id="GO:0005886">
    <property type="term" value="C:plasma membrane"/>
    <property type="evidence" value="ECO:0007669"/>
    <property type="project" value="TreeGrafter"/>
</dbReference>
<dbReference type="InterPro" id="IPR036964">
    <property type="entry name" value="RASGEF_cat_dom_sf"/>
</dbReference>
<evidence type="ECO:0000259" key="5">
    <source>
        <dbReference type="PROSITE" id="PS50212"/>
    </source>
</evidence>
<dbReference type="Gene3D" id="1.10.840.10">
    <property type="entry name" value="Ras guanine-nucleotide exchange factors catalytic domain"/>
    <property type="match status" value="3"/>
</dbReference>
<feature type="compositionally biased region" description="Low complexity" evidence="3">
    <location>
        <begin position="903"/>
        <end position="920"/>
    </location>
</feature>
<feature type="region of interest" description="Disordered" evidence="3">
    <location>
        <begin position="398"/>
        <end position="452"/>
    </location>
</feature>
<evidence type="ECO:0000313" key="7">
    <source>
        <dbReference type="WBParaSite" id="Gr19_v10_g10706.t1"/>
    </source>
</evidence>
<dbReference type="CDD" id="cd06224">
    <property type="entry name" value="REM"/>
    <property type="match status" value="1"/>
</dbReference>